<dbReference type="PANTHER" id="PTHR10361:SF28">
    <property type="entry name" value="P3 PROTEIN-RELATED"/>
    <property type="match status" value="1"/>
</dbReference>
<gene>
    <name evidence="6" type="ORF">J07HQW1_02680</name>
</gene>
<proteinExistence type="predicted"/>
<feature type="transmembrane region" description="Helical" evidence="5">
    <location>
        <begin position="322"/>
        <end position="344"/>
    </location>
</feature>
<dbReference type="Proteomes" id="UP000030649">
    <property type="component" value="Unassembled WGS sequence"/>
</dbReference>
<dbReference type="InterPro" id="IPR038770">
    <property type="entry name" value="Na+/solute_symporter_sf"/>
</dbReference>
<reference evidence="6 7" key="1">
    <citation type="journal article" date="2013" name="PLoS ONE">
        <title>Assembly-driven community genomics of a hypersaline microbial ecosystem.</title>
        <authorList>
            <person name="Podell S."/>
            <person name="Ugalde J.A."/>
            <person name="Narasingarao P."/>
            <person name="Banfield J.F."/>
            <person name="Heidelberg K.B."/>
            <person name="Allen E.E."/>
        </authorList>
    </citation>
    <scope>NUCLEOTIDE SEQUENCE [LARGE SCALE GENOMIC DNA]</scope>
    <source>
        <strain evidence="7">J07HQW1</strain>
    </source>
</reference>
<dbReference type="AlphaFoldDB" id="U1N7F8"/>
<sequence length="407" mass="42726">MSPTRVAVKSRWQYDYCVYPKPHSPQLKRPVTRSAAASDTEVKLPRTVTHDPCDSRAVATAGLTWQDLSVFVAAVALIALEMTPHEDWSPHRRGDTMSVTRFLNFSRMTVADLIEDYLLLWIFLSVGLGIAVPQIEIVTRASTVILAVMIGSISLTLSVEQFREIDLRTLGLVLVGHIAMPFLAFGITRGLGLSPELTVGFVVLGAVTPELVTPVMTELADGDTALSTTALVVIGVGSVGFVPAVVALLIGGIDVPTLPIVEQLLAAVVAPMIVAVGARAVQPARVGTYDGYYPAVSATMVVLIIGGVTAANVTVIRSNLSLLVGVGVGAVVLNVLGYSLGFLLSRCGSRSTRIASVLSIGMRDFAVAAALVIAAGLPTIASLPAVAFGVVEMATSAGLARWFSRPD</sequence>
<dbReference type="EMBL" id="KE356560">
    <property type="protein sequence ID" value="ERG92635.1"/>
    <property type="molecule type" value="Genomic_DNA"/>
</dbReference>
<name>U1N7F8_9EURY</name>
<keyword evidence="2 5" id="KW-0812">Transmembrane</keyword>
<dbReference type="InterPro" id="IPR002657">
    <property type="entry name" value="BilAc:Na_symport/Acr3"/>
</dbReference>
<dbReference type="STRING" id="1238424.J07HQW1_02680"/>
<feature type="transmembrane region" description="Helical" evidence="5">
    <location>
        <begin position="197"/>
        <end position="217"/>
    </location>
</feature>
<dbReference type="PANTHER" id="PTHR10361">
    <property type="entry name" value="SODIUM-BILE ACID COTRANSPORTER"/>
    <property type="match status" value="1"/>
</dbReference>
<dbReference type="GO" id="GO:0016020">
    <property type="term" value="C:membrane"/>
    <property type="evidence" value="ECO:0007669"/>
    <property type="project" value="UniProtKB-SubCell"/>
</dbReference>
<organism evidence="6 7">
    <name type="scientific">Haloquadratum walsbyi J07HQW1</name>
    <dbReference type="NCBI Taxonomy" id="1238424"/>
    <lineage>
        <taxon>Archaea</taxon>
        <taxon>Methanobacteriati</taxon>
        <taxon>Methanobacteriota</taxon>
        <taxon>Stenosarchaea group</taxon>
        <taxon>Halobacteria</taxon>
        <taxon>Halobacteriales</taxon>
        <taxon>Haloferacaceae</taxon>
        <taxon>Haloquadratum</taxon>
    </lineage>
</organism>
<dbReference type="HOGENOM" id="CLU_056315_0_0_2"/>
<dbReference type="Gene3D" id="1.20.1530.20">
    <property type="match status" value="1"/>
</dbReference>
<protein>
    <submittedName>
        <fullName evidence="6">Putative Na+-dependent transporter</fullName>
    </submittedName>
</protein>
<evidence type="ECO:0000313" key="6">
    <source>
        <dbReference type="EMBL" id="ERG92635.1"/>
    </source>
</evidence>
<evidence type="ECO:0000256" key="1">
    <source>
        <dbReference type="ARBA" id="ARBA00004141"/>
    </source>
</evidence>
<evidence type="ECO:0000256" key="5">
    <source>
        <dbReference type="SAM" id="Phobius"/>
    </source>
</evidence>
<feature type="transmembrane region" description="Helical" evidence="5">
    <location>
        <begin position="263"/>
        <end position="281"/>
    </location>
</feature>
<dbReference type="InterPro" id="IPR004710">
    <property type="entry name" value="Bilac:Na_transpt"/>
</dbReference>
<evidence type="ECO:0000256" key="4">
    <source>
        <dbReference type="ARBA" id="ARBA00023136"/>
    </source>
</evidence>
<feature type="transmembrane region" description="Helical" evidence="5">
    <location>
        <begin position="141"/>
        <end position="159"/>
    </location>
</feature>
<dbReference type="Pfam" id="PF01758">
    <property type="entry name" value="SBF"/>
    <property type="match status" value="1"/>
</dbReference>
<comment type="subcellular location">
    <subcellularLocation>
        <location evidence="1">Membrane</location>
        <topology evidence="1">Multi-pass membrane protein</topology>
    </subcellularLocation>
</comment>
<keyword evidence="4 5" id="KW-0472">Membrane</keyword>
<evidence type="ECO:0000256" key="3">
    <source>
        <dbReference type="ARBA" id="ARBA00022989"/>
    </source>
</evidence>
<feature type="transmembrane region" description="Helical" evidence="5">
    <location>
        <begin position="293"/>
        <end position="316"/>
    </location>
</feature>
<evidence type="ECO:0000256" key="2">
    <source>
        <dbReference type="ARBA" id="ARBA00022692"/>
    </source>
</evidence>
<accession>U1N7F8</accession>
<keyword evidence="3 5" id="KW-1133">Transmembrane helix</keyword>
<feature type="transmembrane region" description="Helical" evidence="5">
    <location>
        <begin position="171"/>
        <end position="191"/>
    </location>
</feature>
<feature type="transmembrane region" description="Helical" evidence="5">
    <location>
        <begin position="117"/>
        <end position="135"/>
    </location>
</feature>
<evidence type="ECO:0000313" key="7">
    <source>
        <dbReference type="Proteomes" id="UP000030649"/>
    </source>
</evidence>
<feature type="transmembrane region" description="Helical" evidence="5">
    <location>
        <begin position="365"/>
        <end position="391"/>
    </location>
</feature>
<feature type="transmembrane region" description="Helical" evidence="5">
    <location>
        <begin position="229"/>
        <end position="251"/>
    </location>
</feature>